<dbReference type="EMBL" id="CP042218">
    <property type="protein sequence ID" value="QDW65870.1"/>
    <property type="molecule type" value="Genomic_DNA"/>
</dbReference>
<protein>
    <submittedName>
        <fullName evidence="1">Uncharacterized protein</fullName>
    </submittedName>
</protein>
<dbReference type="Proteomes" id="UP000316584">
    <property type="component" value="Chromosome"/>
</dbReference>
<reference evidence="1 2" key="1">
    <citation type="submission" date="2019-07" db="EMBL/GenBank/DDBJ databases">
        <title>Full genome sequence of Luteimonas sp. Gr-4.</title>
        <authorList>
            <person name="Im W.-T."/>
        </authorList>
    </citation>
    <scope>NUCLEOTIDE SEQUENCE [LARGE SCALE GENOMIC DNA]</scope>
    <source>
        <strain evidence="1 2">Gr-4</strain>
    </source>
</reference>
<accession>A0A518N1R5</accession>
<dbReference type="OrthoDB" id="5741597at2"/>
<organism evidence="1 2">
    <name type="scientific">Luteimonas granuli</name>
    <dbReference type="NCBI Taxonomy" id="1176533"/>
    <lineage>
        <taxon>Bacteria</taxon>
        <taxon>Pseudomonadati</taxon>
        <taxon>Pseudomonadota</taxon>
        <taxon>Gammaproteobacteria</taxon>
        <taxon>Lysobacterales</taxon>
        <taxon>Lysobacteraceae</taxon>
        <taxon>Luteimonas</taxon>
    </lineage>
</organism>
<dbReference type="RefSeq" id="WP_144889891.1">
    <property type="nucleotide sequence ID" value="NZ_CP042218.1"/>
</dbReference>
<evidence type="ECO:0000313" key="2">
    <source>
        <dbReference type="Proteomes" id="UP000316584"/>
    </source>
</evidence>
<gene>
    <name evidence="1" type="ORF">FPZ22_02310</name>
</gene>
<name>A0A518N1R5_9GAMM</name>
<dbReference type="InterPro" id="IPR046119">
    <property type="entry name" value="DUF6116"/>
</dbReference>
<evidence type="ECO:0000313" key="1">
    <source>
        <dbReference type="EMBL" id="QDW65870.1"/>
    </source>
</evidence>
<dbReference type="AlphaFoldDB" id="A0A518N1R5"/>
<dbReference type="Pfam" id="PF19611">
    <property type="entry name" value="DUF6116"/>
    <property type="match status" value="1"/>
</dbReference>
<keyword evidence="2" id="KW-1185">Reference proteome</keyword>
<dbReference type="KEGG" id="lug:FPZ22_02310"/>
<sequence length="76" mass="8274">MPNPMLAPLMRWLGGLSHPKLFVVATALFVVNLFVPDPLPFVDELLLGIGALMLGRRRRRPGRSGGRVIDGGARRG</sequence>
<proteinExistence type="predicted"/>